<dbReference type="EMBL" id="LR797078">
    <property type="protein sequence ID" value="CAB4185838.1"/>
    <property type="molecule type" value="Genomic_DNA"/>
</dbReference>
<evidence type="ECO:0008006" key="2">
    <source>
        <dbReference type="Google" id="ProtNLM"/>
    </source>
</evidence>
<sequence>MATYRHLNGQQLRMFIPAHELMTYEPSDVNVDDPSDVGYSETPIVLESKRSDNNVSRGGRPSLLQSVAAHGVREPVPVTERGKYTRGSIWDGHHRIAAAYDTNPNMEVPVRSS</sequence>
<proteinExistence type="predicted"/>
<protein>
    <recommendedName>
        <fullName evidence="2">ParB/Sulfiredoxin</fullName>
    </recommendedName>
</protein>
<reference evidence="1" key="1">
    <citation type="submission" date="2020-05" db="EMBL/GenBank/DDBJ databases">
        <authorList>
            <person name="Chiriac C."/>
            <person name="Salcher M."/>
            <person name="Ghai R."/>
            <person name="Kavagutti S V."/>
        </authorList>
    </citation>
    <scope>NUCLEOTIDE SEQUENCE</scope>
</reference>
<name>A0A6J5QXQ1_9CAUD</name>
<dbReference type="InterPro" id="IPR036086">
    <property type="entry name" value="ParB/Sulfiredoxin_sf"/>
</dbReference>
<evidence type="ECO:0000313" key="1">
    <source>
        <dbReference type="EMBL" id="CAB4185838.1"/>
    </source>
</evidence>
<dbReference type="SUPFAM" id="SSF110849">
    <property type="entry name" value="ParB/Sulfiredoxin"/>
    <property type="match status" value="1"/>
</dbReference>
<dbReference type="CDD" id="cd16387">
    <property type="entry name" value="ParB_N_Srx"/>
    <property type="match status" value="1"/>
</dbReference>
<gene>
    <name evidence="1" type="ORF">UFOVP1130_141</name>
</gene>
<accession>A0A6J5QXQ1</accession>
<organism evidence="1">
    <name type="scientific">uncultured Caudovirales phage</name>
    <dbReference type="NCBI Taxonomy" id="2100421"/>
    <lineage>
        <taxon>Viruses</taxon>
        <taxon>Duplodnaviria</taxon>
        <taxon>Heunggongvirae</taxon>
        <taxon>Uroviricota</taxon>
        <taxon>Caudoviricetes</taxon>
        <taxon>Peduoviridae</taxon>
        <taxon>Maltschvirus</taxon>
        <taxon>Maltschvirus maltsch</taxon>
    </lineage>
</organism>